<dbReference type="GO" id="GO:0016829">
    <property type="term" value="F:lyase activity"/>
    <property type="evidence" value="ECO:0007669"/>
    <property type="project" value="InterPro"/>
</dbReference>
<feature type="domain" description="MmgE/PrpD C-terminal" evidence="3">
    <location>
        <begin position="255"/>
        <end position="411"/>
    </location>
</feature>
<dbReference type="InterPro" id="IPR045336">
    <property type="entry name" value="MmgE_PrpD_N"/>
</dbReference>
<proteinExistence type="inferred from homology"/>
<dbReference type="AlphaFoldDB" id="A0A072NF22"/>
<dbReference type="EMBL" id="JJRY01000029">
    <property type="protein sequence ID" value="KEF36309.1"/>
    <property type="molecule type" value="Genomic_DNA"/>
</dbReference>
<sequence length="437" mass="47992">MSVSNKVPSYILAETIDNKPVEIIKAVKEALADHFACTIAGSRAKVSGIALEFASKQWGVGESSLVLQKQKLSPAGAAFVNGVLANALDLDDGHRLTKGHPGAVIIPAVLAAAEERKSNGAQFLNAVLVGYEVGIRAGIIAHQSRPDYHCTGSWGAIGAAAGVSRILALEKTEIEHALGIAEYHGTYSPMMRCIDNPSMLKDGIGWGSMAGVSAAYLAKLQFSGIPSLFSLTEGTKYIEDLRFVYQIQKIYFKPHACCRWAQPAVECLKEVMNKTKLTFEEIDRIIVYTFTESSRLSHVPPMNTEEAQYNLLFPIASFLVFGEIGPNQVLHELSHKDVLKAMKRIETKVDERFDAVFPEKAQSQIEVYTKMGTVIQSSIMKAKGDYDFPLSASEKRDKFFSLTTPIIGEKKSVLLLENIEHIEELDSINDLLKIIND</sequence>
<protein>
    <submittedName>
        <fullName evidence="4">Uncharacterized protein involved in propionate catabolism</fullName>
    </submittedName>
</protein>
<dbReference type="InterPro" id="IPR042183">
    <property type="entry name" value="MmgE/PrpD_sf_1"/>
</dbReference>
<organism evidence="4 5">
    <name type="scientific">Schinkia azotoformans MEV2011</name>
    <dbReference type="NCBI Taxonomy" id="1348973"/>
    <lineage>
        <taxon>Bacteria</taxon>
        <taxon>Bacillati</taxon>
        <taxon>Bacillota</taxon>
        <taxon>Bacilli</taxon>
        <taxon>Bacillales</taxon>
        <taxon>Bacillaceae</taxon>
        <taxon>Calidifontibacillus/Schinkia group</taxon>
        <taxon>Schinkia</taxon>
    </lineage>
</organism>
<dbReference type="PANTHER" id="PTHR16943">
    <property type="entry name" value="2-METHYLCITRATE DEHYDRATASE-RELATED"/>
    <property type="match status" value="1"/>
</dbReference>
<accession>A0A072NF22</accession>
<comment type="caution">
    <text evidence="4">The sequence shown here is derived from an EMBL/GenBank/DDBJ whole genome shotgun (WGS) entry which is preliminary data.</text>
</comment>
<dbReference type="PANTHER" id="PTHR16943:SF8">
    <property type="entry name" value="2-METHYLCITRATE DEHYDRATASE"/>
    <property type="match status" value="1"/>
</dbReference>
<dbReference type="InterPro" id="IPR005656">
    <property type="entry name" value="MmgE_PrpD"/>
</dbReference>
<evidence type="ECO:0000256" key="1">
    <source>
        <dbReference type="ARBA" id="ARBA00006174"/>
    </source>
</evidence>
<dbReference type="Gene3D" id="3.30.1330.120">
    <property type="entry name" value="2-methylcitrate dehydratase PrpD"/>
    <property type="match status" value="1"/>
</dbReference>
<dbReference type="RefSeq" id="WP_051678346.1">
    <property type="nucleotide sequence ID" value="NZ_JJRY01000029.1"/>
</dbReference>
<dbReference type="Proteomes" id="UP000027936">
    <property type="component" value="Unassembled WGS sequence"/>
</dbReference>
<dbReference type="Gene3D" id="1.10.4100.10">
    <property type="entry name" value="2-methylcitrate dehydratase PrpD"/>
    <property type="match status" value="1"/>
</dbReference>
<dbReference type="SUPFAM" id="SSF103378">
    <property type="entry name" value="2-methylcitrate dehydratase PrpD"/>
    <property type="match status" value="1"/>
</dbReference>
<evidence type="ECO:0000313" key="4">
    <source>
        <dbReference type="EMBL" id="KEF36309.1"/>
    </source>
</evidence>
<dbReference type="Pfam" id="PF19305">
    <property type="entry name" value="MmgE_PrpD_C"/>
    <property type="match status" value="1"/>
</dbReference>
<evidence type="ECO:0000259" key="3">
    <source>
        <dbReference type="Pfam" id="PF19305"/>
    </source>
</evidence>
<dbReference type="Pfam" id="PF03972">
    <property type="entry name" value="MmgE_PrpD_N"/>
    <property type="match status" value="1"/>
</dbReference>
<dbReference type="InterPro" id="IPR036148">
    <property type="entry name" value="MmgE/PrpD_sf"/>
</dbReference>
<feature type="domain" description="MmgE/PrpD N-terminal" evidence="2">
    <location>
        <begin position="9"/>
        <end position="234"/>
    </location>
</feature>
<dbReference type="PATRIC" id="fig|1348973.3.peg.4339"/>
<gene>
    <name evidence="4" type="ORF">M670_04467</name>
</gene>
<dbReference type="InterPro" id="IPR042188">
    <property type="entry name" value="MmgE/PrpD_sf_2"/>
</dbReference>
<name>A0A072NF22_SCHAZ</name>
<evidence type="ECO:0000313" key="5">
    <source>
        <dbReference type="Proteomes" id="UP000027936"/>
    </source>
</evidence>
<dbReference type="InterPro" id="IPR045337">
    <property type="entry name" value="MmgE_PrpD_C"/>
</dbReference>
<dbReference type="OrthoDB" id="9791416at2"/>
<reference evidence="4 5" key="1">
    <citation type="submission" date="2014-04" db="EMBL/GenBank/DDBJ databases">
        <title>Draft genome sequence of Bacillus azotoformans MEV2011, a (co-) denitrifying strain unable to grow in the presence of oxygen.</title>
        <authorList>
            <person name="Nielsen M."/>
            <person name="Schreiber L."/>
            <person name="Finster K."/>
            <person name="Schramm A."/>
        </authorList>
    </citation>
    <scope>NUCLEOTIDE SEQUENCE [LARGE SCALE GENOMIC DNA]</scope>
    <source>
        <strain evidence="4 5">MEV2011</strain>
    </source>
</reference>
<evidence type="ECO:0000259" key="2">
    <source>
        <dbReference type="Pfam" id="PF03972"/>
    </source>
</evidence>
<comment type="similarity">
    <text evidence="1">Belongs to the PrpD family.</text>
</comment>